<keyword evidence="2" id="KW-1185">Reference proteome</keyword>
<accession>A0ABQ9QGX9</accession>
<reference evidence="1 2" key="1">
    <citation type="submission" date="2016-10" db="EMBL/GenBank/DDBJ databases">
        <title>The genome sequence of Colletotrichum fioriniae PJ7.</title>
        <authorList>
            <person name="Baroncelli R."/>
        </authorList>
    </citation>
    <scope>NUCLEOTIDE SEQUENCE [LARGE SCALE GENOMIC DNA]</scope>
    <source>
        <strain evidence="1 2">Tom-12</strain>
    </source>
</reference>
<evidence type="ECO:0000313" key="2">
    <source>
        <dbReference type="Proteomes" id="UP001227543"/>
    </source>
</evidence>
<comment type="caution">
    <text evidence="1">The sequence shown here is derived from an EMBL/GenBank/DDBJ whole genome shotgun (WGS) entry which is preliminary data.</text>
</comment>
<sequence length="144" mass="16296">MSLLVSCKRVYDESIEFFRESRIINTTPAECPLTRRLLPEFRALWEGIPAEIAPKLTVDFPCDVKDGFWAWGKVDVREQNACAGGGRWGPVERQGPIVPRFEVVARGKQKSNETSCGYVSRYDQGRPRVIILRKECPYGVMSSA</sequence>
<dbReference type="Proteomes" id="UP001227543">
    <property type="component" value="Unassembled WGS sequence"/>
</dbReference>
<gene>
    <name evidence="1" type="ORF">CTAM01_16994</name>
</gene>
<organism evidence="1 2">
    <name type="scientific">Colletotrichum tamarilloi</name>
    <dbReference type="NCBI Taxonomy" id="1209934"/>
    <lineage>
        <taxon>Eukaryota</taxon>
        <taxon>Fungi</taxon>
        <taxon>Dikarya</taxon>
        <taxon>Ascomycota</taxon>
        <taxon>Pezizomycotina</taxon>
        <taxon>Sordariomycetes</taxon>
        <taxon>Hypocreomycetidae</taxon>
        <taxon>Glomerellales</taxon>
        <taxon>Glomerellaceae</taxon>
        <taxon>Colletotrichum</taxon>
        <taxon>Colletotrichum acutatum species complex</taxon>
    </lineage>
</organism>
<protein>
    <submittedName>
        <fullName evidence="1">Uncharacterized protein</fullName>
    </submittedName>
</protein>
<dbReference type="EMBL" id="MLFU01000299">
    <property type="protein sequence ID" value="KAK1467808.1"/>
    <property type="molecule type" value="Genomic_DNA"/>
</dbReference>
<name>A0ABQ9QGX9_9PEZI</name>
<dbReference type="RefSeq" id="XP_060372437.1">
    <property type="nucleotide sequence ID" value="XM_060532986.1"/>
</dbReference>
<dbReference type="GeneID" id="85417224"/>
<evidence type="ECO:0000313" key="1">
    <source>
        <dbReference type="EMBL" id="KAK1467808.1"/>
    </source>
</evidence>
<proteinExistence type="predicted"/>